<reference evidence="8" key="2">
    <citation type="journal article" date="2012" name="PLoS ONE">
        <title>A Deeply Branching Thermophilic Bacterium with an Ancient Acetyl-CoA Pathway Dominates a Subsurface Ecosystem.</title>
        <authorList>
            <person name="Takami H."/>
            <person name="Noguchi H."/>
            <person name="Takaki Y."/>
            <person name="Uchiyama I."/>
            <person name="Toyoda A."/>
            <person name="Nishi S."/>
            <person name="Chee G.-J."/>
            <person name="Arai W."/>
            <person name="Nunoura T."/>
            <person name="Itoh T."/>
            <person name="Hattori M."/>
            <person name="Takai K."/>
        </authorList>
    </citation>
    <scope>NUCLEOTIDE SEQUENCE</scope>
</reference>
<dbReference type="InterPro" id="IPR036388">
    <property type="entry name" value="WH-like_DNA-bd_sf"/>
</dbReference>
<dbReference type="Gene3D" id="1.10.1740.10">
    <property type="match status" value="1"/>
</dbReference>
<dbReference type="InterPro" id="IPR039425">
    <property type="entry name" value="RNA_pol_sigma-70-like"/>
</dbReference>
<gene>
    <name evidence="8" type="ORF">HGMM_F01A04C14</name>
</gene>
<evidence type="ECO:0000313" key="8">
    <source>
        <dbReference type="EMBL" id="BAL52367.1"/>
    </source>
</evidence>
<evidence type="ECO:0000259" key="7">
    <source>
        <dbReference type="Pfam" id="PF08281"/>
    </source>
</evidence>
<dbReference type="AlphaFoldDB" id="H5S881"/>
<dbReference type="InterPro" id="IPR013325">
    <property type="entry name" value="RNA_pol_sigma_r2"/>
</dbReference>
<accession>H5S881</accession>
<dbReference type="SUPFAM" id="SSF88946">
    <property type="entry name" value="Sigma2 domain of RNA polymerase sigma factors"/>
    <property type="match status" value="1"/>
</dbReference>
<name>H5S881_9BACT</name>
<dbReference type="InterPro" id="IPR013324">
    <property type="entry name" value="RNA_pol_sigma_r3/r4-like"/>
</dbReference>
<dbReference type="CDD" id="cd06171">
    <property type="entry name" value="Sigma70_r4"/>
    <property type="match status" value="1"/>
</dbReference>
<evidence type="ECO:0000256" key="1">
    <source>
        <dbReference type="ARBA" id="ARBA00010641"/>
    </source>
</evidence>
<dbReference type="InterPro" id="IPR013249">
    <property type="entry name" value="RNA_pol_sigma70_r4_t2"/>
</dbReference>
<evidence type="ECO:0000256" key="4">
    <source>
        <dbReference type="ARBA" id="ARBA00023125"/>
    </source>
</evidence>
<keyword evidence="4" id="KW-0238">DNA-binding</keyword>
<keyword evidence="2" id="KW-0805">Transcription regulation</keyword>
<dbReference type="SUPFAM" id="SSF88659">
    <property type="entry name" value="Sigma3 and sigma4 domains of RNA polymerase sigma factors"/>
    <property type="match status" value="1"/>
</dbReference>
<dbReference type="PANTHER" id="PTHR43133">
    <property type="entry name" value="RNA POLYMERASE ECF-TYPE SIGMA FACTO"/>
    <property type="match status" value="1"/>
</dbReference>
<comment type="similarity">
    <text evidence="1">Belongs to the sigma-70 factor family. ECF subfamily.</text>
</comment>
<reference evidence="8" key="1">
    <citation type="journal article" date="2005" name="Environ. Microbiol.">
        <title>Genetic and functional properties of uncultivated thermophilic crenarchaeotes from a subsurface gold mine as revealed by analysis of genome fragments.</title>
        <authorList>
            <person name="Nunoura T."/>
            <person name="Hirayama H."/>
            <person name="Takami H."/>
            <person name="Oida H."/>
            <person name="Nishi S."/>
            <person name="Shimamura S."/>
            <person name="Suzuki Y."/>
            <person name="Inagaki F."/>
            <person name="Takai K."/>
            <person name="Nealson K.H."/>
            <person name="Horikoshi K."/>
        </authorList>
    </citation>
    <scope>NUCLEOTIDE SEQUENCE</scope>
</reference>
<dbReference type="Pfam" id="PF08281">
    <property type="entry name" value="Sigma70_r4_2"/>
    <property type="match status" value="1"/>
</dbReference>
<dbReference type="EMBL" id="AP011626">
    <property type="protein sequence ID" value="BAL52367.1"/>
    <property type="molecule type" value="Genomic_DNA"/>
</dbReference>
<feature type="domain" description="RNA polymerase sigma-70 region 2" evidence="6">
    <location>
        <begin position="18"/>
        <end position="79"/>
    </location>
</feature>
<dbReference type="PANTHER" id="PTHR43133:SF8">
    <property type="entry name" value="RNA POLYMERASE SIGMA FACTOR HI_1459-RELATED"/>
    <property type="match status" value="1"/>
</dbReference>
<dbReference type="InterPro" id="IPR007627">
    <property type="entry name" value="RNA_pol_sigma70_r2"/>
</dbReference>
<keyword evidence="5" id="KW-0804">Transcription</keyword>
<evidence type="ECO:0000256" key="5">
    <source>
        <dbReference type="ARBA" id="ARBA00023163"/>
    </source>
</evidence>
<dbReference type="NCBIfam" id="TIGR02937">
    <property type="entry name" value="sigma70-ECF"/>
    <property type="match status" value="1"/>
</dbReference>
<dbReference type="Gene3D" id="1.10.10.10">
    <property type="entry name" value="Winged helix-like DNA-binding domain superfamily/Winged helix DNA-binding domain"/>
    <property type="match status" value="1"/>
</dbReference>
<organism evidence="8">
    <name type="scientific">uncultured Planctomycetota bacterium</name>
    <dbReference type="NCBI Taxonomy" id="120965"/>
    <lineage>
        <taxon>Bacteria</taxon>
        <taxon>Pseudomonadati</taxon>
        <taxon>Planctomycetota</taxon>
        <taxon>environmental samples</taxon>
    </lineage>
</organism>
<dbReference type="GO" id="GO:0003677">
    <property type="term" value="F:DNA binding"/>
    <property type="evidence" value="ECO:0007669"/>
    <property type="project" value="UniProtKB-KW"/>
</dbReference>
<keyword evidence="3" id="KW-0731">Sigma factor</keyword>
<feature type="domain" description="RNA polymerase sigma factor 70 region 4 type 2" evidence="7">
    <location>
        <begin position="118"/>
        <end position="169"/>
    </location>
</feature>
<dbReference type="Pfam" id="PF04542">
    <property type="entry name" value="Sigma70_r2"/>
    <property type="match status" value="1"/>
</dbReference>
<proteinExistence type="inferred from homology"/>
<evidence type="ECO:0000256" key="3">
    <source>
        <dbReference type="ARBA" id="ARBA00023082"/>
    </source>
</evidence>
<dbReference type="GO" id="GO:0016987">
    <property type="term" value="F:sigma factor activity"/>
    <property type="evidence" value="ECO:0007669"/>
    <property type="project" value="UniProtKB-KW"/>
</dbReference>
<evidence type="ECO:0000259" key="6">
    <source>
        <dbReference type="Pfam" id="PF04542"/>
    </source>
</evidence>
<protein>
    <submittedName>
        <fullName evidence="8">RNA polymerase sigma-70 factor, ECF subfamily</fullName>
    </submittedName>
</protein>
<sequence length="181" mass="20956">MAASQRGEARIRAAFDALYQQHGREVWSIVFARWLNAEVANDICQETFLRLWQQWQQGEQIRNPRAWLLRVARNLAEDYGKSAFQRNGTQAPEYLATTLSERQESPPERLQRQEALALVRRYLQELSPSDRELLTLRYGLDYSVEQIAEALGVNVAAVHMRLTRARQRLAARLLRTGEFSA</sequence>
<dbReference type="GO" id="GO:0006352">
    <property type="term" value="P:DNA-templated transcription initiation"/>
    <property type="evidence" value="ECO:0007669"/>
    <property type="project" value="InterPro"/>
</dbReference>
<dbReference type="InterPro" id="IPR014284">
    <property type="entry name" value="RNA_pol_sigma-70_dom"/>
</dbReference>
<evidence type="ECO:0000256" key="2">
    <source>
        <dbReference type="ARBA" id="ARBA00023015"/>
    </source>
</evidence>